<organism evidence="6 7">
    <name type="scientific">Paenibacillus amylolyticus</name>
    <dbReference type="NCBI Taxonomy" id="1451"/>
    <lineage>
        <taxon>Bacteria</taxon>
        <taxon>Bacillati</taxon>
        <taxon>Bacillota</taxon>
        <taxon>Bacilli</taxon>
        <taxon>Bacillales</taxon>
        <taxon>Paenibacillaceae</taxon>
        <taxon>Paenibacillus</taxon>
    </lineage>
</organism>
<dbReference type="Proteomes" id="UP001254832">
    <property type="component" value="Unassembled WGS sequence"/>
</dbReference>
<dbReference type="RefSeq" id="WP_239293258.1">
    <property type="nucleotide sequence ID" value="NZ_JAVDTR010000018.1"/>
</dbReference>
<feature type="coiled-coil region" evidence="2">
    <location>
        <begin position="29"/>
        <end position="112"/>
    </location>
</feature>
<evidence type="ECO:0000313" key="6">
    <source>
        <dbReference type="EMBL" id="MDR6726573.1"/>
    </source>
</evidence>
<evidence type="ECO:0000256" key="1">
    <source>
        <dbReference type="ARBA" id="ARBA00022729"/>
    </source>
</evidence>
<dbReference type="InterPro" id="IPR016047">
    <property type="entry name" value="M23ase_b-sheet_dom"/>
</dbReference>
<evidence type="ECO:0000259" key="5">
    <source>
        <dbReference type="Pfam" id="PF24568"/>
    </source>
</evidence>
<feature type="signal peptide" evidence="3">
    <location>
        <begin position="1"/>
        <end position="20"/>
    </location>
</feature>
<protein>
    <submittedName>
        <fullName evidence="6">Murein DD-endopeptidase MepM/ murein hydrolase activator NlpD</fullName>
    </submittedName>
</protein>
<dbReference type="Gene3D" id="6.10.250.3150">
    <property type="match status" value="1"/>
</dbReference>
<feature type="domain" description="M23ase beta-sheet core" evidence="4">
    <location>
        <begin position="329"/>
        <end position="426"/>
    </location>
</feature>
<dbReference type="CDD" id="cd12797">
    <property type="entry name" value="M23_peptidase"/>
    <property type="match status" value="1"/>
</dbReference>
<dbReference type="InterPro" id="IPR050570">
    <property type="entry name" value="Cell_wall_metabolism_enzyme"/>
</dbReference>
<dbReference type="InterPro" id="IPR057309">
    <property type="entry name" value="PcsB_CC"/>
</dbReference>
<dbReference type="PANTHER" id="PTHR21666:SF270">
    <property type="entry name" value="MUREIN HYDROLASE ACTIVATOR ENVC"/>
    <property type="match status" value="1"/>
</dbReference>
<name>A0AAP5LRG9_PAEAM</name>
<proteinExistence type="predicted"/>
<keyword evidence="1 3" id="KW-0732">Signal</keyword>
<evidence type="ECO:0000313" key="7">
    <source>
        <dbReference type="Proteomes" id="UP001254832"/>
    </source>
</evidence>
<dbReference type="Pfam" id="PF24568">
    <property type="entry name" value="CC_PcsB"/>
    <property type="match status" value="1"/>
</dbReference>
<feature type="domain" description="Peptidoglycan hydrolase PcsB coiled-coil" evidence="5">
    <location>
        <begin position="108"/>
        <end position="179"/>
    </location>
</feature>
<evidence type="ECO:0000256" key="2">
    <source>
        <dbReference type="SAM" id="Coils"/>
    </source>
</evidence>
<dbReference type="Pfam" id="PF01551">
    <property type="entry name" value="Peptidase_M23"/>
    <property type="match status" value="1"/>
</dbReference>
<reference evidence="6" key="1">
    <citation type="submission" date="2023-07" db="EMBL/GenBank/DDBJ databases">
        <title>Sorghum-associated microbial communities from plants grown in Nebraska, USA.</title>
        <authorList>
            <person name="Schachtman D."/>
        </authorList>
    </citation>
    <scope>NUCLEOTIDE SEQUENCE</scope>
    <source>
        <strain evidence="6">BE80</strain>
    </source>
</reference>
<dbReference type="PANTHER" id="PTHR21666">
    <property type="entry name" value="PEPTIDASE-RELATED"/>
    <property type="match status" value="1"/>
</dbReference>
<dbReference type="Gene3D" id="2.70.70.10">
    <property type="entry name" value="Glucose Permease (Domain IIA)"/>
    <property type="match status" value="1"/>
</dbReference>
<gene>
    <name evidence="6" type="ORF">J2W91_005094</name>
</gene>
<accession>A0AAP5LRG9</accession>
<dbReference type="GO" id="GO:0004222">
    <property type="term" value="F:metalloendopeptidase activity"/>
    <property type="evidence" value="ECO:0007669"/>
    <property type="project" value="TreeGrafter"/>
</dbReference>
<keyword evidence="2" id="KW-0175">Coiled coil</keyword>
<dbReference type="InterPro" id="IPR011055">
    <property type="entry name" value="Dup_hybrid_motif"/>
</dbReference>
<evidence type="ECO:0000259" key="4">
    <source>
        <dbReference type="Pfam" id="PF01551"/>
    </source>
</evidence>
<feature type="coiled-coil region" evidence="2">
    <location>
        <begin position="166"/>
        <end position="267"/>
    </location>
</feature>
<sequence>MKKTASLLAFTLLASLTFQPSDGYAKSSISDIDQQIQQLENKAATAKQEQKKAAANKKEAQHYKNKTNAYLKVVMEQINVVSDELANVSLQIENTEEDLRTTKKDLQAAEERIVAREKLLESRVRLMYTDGAVSYLDVLLSSTSFSDFLTRADSLKTIVDQDQHLLDEHKKDKQLVVDKKAELDQQYAEAKSLYAQKKQRKSQLNEKEQEKQVLLASYDAKIEESEELTQEQEDVLMQIASKRSALLQEKNKLREEQAAAAAKARAEAAARAAAAAKAAAKNPTRVSMDSSSEVTYSSGNGIFSRPVSGGRISSPFGPRTHPITGVVGKMHNGVDFAVPVGSSVHAASGGIVIMAEWYSGYGYTVIVDHGGGLWTLYGHLREGGFKVSKGDTVSKGDVIAESGNTGNSTGPHLHFEVRDNGTAVNPMNYL</sequence>
<dbReference type="AlphaFoldDB" id="A0AAP5LRG9"/>
<feature type="chain" id="PRO_5043025944" evidence="3">
    <location>
        <begin position="21"/>
        <end position="430"/>
    </location>
</feature>
<dbReference type="EMBL" id="JAVDTR010000018">
    <property type="protein sequence ID" value="MDR6726573.1"/>
    <property type="molecule type" value="Genomic_DNA"/>
</dbReference>
<comment type="caution">
    <text evidence="6">The sequence shown here is derived from an EMBL/GenBank/DDBJ whole genome shotgun (WGS) entry which is preliminary data.</text>
</comment>
<dbReference type="SUPFAM" id="SSF51261">
    <property type="entry name" value="Duplicated hybrid motif"/>
    <property type="match status" value="1"/>
</dbReference>
<evidence type="ECO:0000256" key="3">
    <source>
        <dbReference type="SAM" id="SignalP"/>
    </source>
</evidence>
<keyword evidence="6" id="KW-0378">Hydrolase</keyword>